<sequence>MILRFRLLIALLIALITFSNCTDQASQRSLPRHSGMPGEVLIIMPDNTYDAAPGDSLRARLETLYPQLPQGEPSFSVLHFTPAQMSKMLQNHRNIIEVVIGPNAEGENKISFQKEKWSSDQLFIKITATDEEAFYKLLDSEFDKVTSLLNKTEINRIQSRYRDHGNTALQEKIENEYGVSIYLPDDFKVAKESNNFLWIRRERVKYMGNTPHDITQGIFIFKYPYTSDSALTQSAALSVRDSLLKENVPGPKEGTYMTTEYKYPPTSEVINLNDRYNLLTRGLWKTENYFMGGSFMALTTTSNDNRNVVSISGFVFAPKFDKREYTREIEAILRSATFPEIP</sequence>
<evidence type="ECO:0000313" key="2">
    <source>
        <dbReference type="EMBL" id="NEN22116.1"/>
    </source>
</evidence>
<comment type="caution">
    <text evidence="2">The sequence shown here is derived from an EMBL/GenBank/DDBJ whole genome shotgun (WGS) entry which is preliminary data.</text>
</comment>
<dbReference type="Proteomes" id="UP000486602">
    <property type="component" value="Unassembled WGS sequence"/>
</dbReference>
<evidence type="ECO:0000313" key="3">
    <source>
        <dbReference type="Proteomes" id="UP000486602"/>
    </source>
</evidence>
<dbReference type="RefSeq" id="WP_163282830.1">
    <property type="nucleotide sequence ID" value="NZ_JAAGVY010000001.1"/>
</dbReference>
<dbReference type="InterPro" id="IPR032286">
    <property type="entry name" value="DUF4837"/>
</dbReference>
<gene>
    <name evidence="2" type="ORF">G3O08_01180</name>
</gene>
<organism evidence="2 3">
    <name type="scientific">Cryomorpha ignava</name>
    <dbReference type="NCBI Taxonomy" id="101383"/>
    <lineage>
        <taxon>Bacteria</taxon>
        <taxon>Pseudomonadati</taxon>
        <taxon>Bacteroidota</taxon>
        <taxon>Flavobacteriia</taxon>
        <taxon>Flavobacteriales</taxon>
        <taxon>Cryomorphaceae</taxon>
        <taxon>Cryomorpha</taxon>
    </lineage>
</organism>
<keyword evidence="3" id="KW-1185">Reference proteome</keyword>
<accession>A0A7K3WKE7</accession>
<dbReference type="Pfam" id="PF16125">
    <property type="entry name" value="DUF4837"/>
    <property type="match status" value="1"/>
</dbReference>
<keyword evidence="1" id="KW-0732">Signal</keyword>
<dbReference type="AlphaFoldDB" id="A0A7K3WKE7"/>
<feature type="signal peptide" evidence="1">
    <location>
        <begin position="1"/>
        <end position="25"/>
    </location>
</feature>
<reference evidence="2 3" key="1">
    <citation type="submission" date="2020-02" db="EMBL/GenBank/DDBJ databases">
        <title>Out from the shadows clarifying the taxonomy of the family Cryomorphaceae and related taxa by utilizing the GTDB taxonomic framework.</title>
        <authorList>
            <person name="Bowman J.P."/>
        </authorList>
    </citation>
    <scope>NUCLEOTIDE SEQUENCE [LARGE SCALE GENOMIC DNA]</scope>
    <source>
        <strain evidence="2 3">QSSC 1-22</strain>
    </source>
</reference>
<proteinExistence type="predicted"/>
<name>A0A7K3WKE7_9FLAO</name>
<dbReference type="EMBL" id="JAAGVY010000001">
    <property type="protein sequence ID" value="NEN22116.1"/>
    <property type="molecule type" value="Genomic_DNA"/>
</dbReference>
<evidence type="ECO:0000256" key="1">
    <source>
        <dbReference type="SAM" id="SignalP"/>
    </source>
</evidence>
<feature type="chain" id="PRO_5029619023" evidence="1">
    <location>
        <begin position="26"/>
        <end position="342"/>
    </location>
</feature>
<protein>
    <submittedName>
        <fullName evidence="2">DUF4837 family protein</fullName>
    </submittedName>
</protein>